<dbReference type="Gene3D" id="3.20.20.140">
    <property type="entry name" value="Metal-dependent hydrolases"/>
    <property type="match status" value="1"/>
</dbReference>
<dbReference type="Gene3D" id="2.30.40.10">
    <property type="entry name" value="Urease, subunit C, domain 1"/>
    <property type="match status" value="1"/>
</dbReference>
<dbReference type="EMBL" id="NKCK01000056">
    <property type="protein sequence ID" value="RSM04901.1"/>
    <property type="molecule type" value="Genomic_DNA"/>
</dbReference>
<dbReference type="CDD" id="cd01300">
    <property type="entry name" value="YtcJ_like"/>
    <property type="match status" value="1"/>
</dbReference>
<comment type="caution">
    <text evidence="3">The sequence shown here is derived from an EMBL/GenBank/DDBJ whole genome shotgun (WGS) entry which is preliminary data.</text>
</comment>
<reference evidence="3 4" key="1">
    <citation type="submission" date="2017-06" db="EMBL/GenBank/DDBJ databases">
        <title>Comparative genomic analysis of Ambrosia Fusariam Clade fungi.</title>
        <authorList>
            <person name="Stajich J.E."/>
            <person name="Carrillo J."/>
            <person name="Kijimoto T."/>
            <person name="Eskalen A."/>
            <person name="O'Donnell K."/>
            <person name="Kasson M."/>
        </authorList>
    </citation>
    <scope>NUCLEOTIDE SEQUENCE [LARGE SCALE GENOMIC DNA]</scope>
    <source>
        <strain evidence="3 4">NRRL62579</strain>
    </source>
</reference>
<keyword evidence="1" id="KW-0732">Signal</keyword>
<evidence type="ECO:0000313" key="3">
    <source>
        <dbReference type="EMBL" id="RSM04901.1"/>
    </source>
</evidence>
<dbReference type="GO" id="GO:0016810">
    <property type="term" value="F:hydrolase activity, acting on carbon-nitrogen (but not peptide) bonds"/>
    <property type="evidence" value="ECO:0007669"/>
    <property type="project" value="InterPro"/>
</dbReference>
<dbReference type="STRING" id="1325735.A0A428TS87"/>
<organism evidence="3 4">
    <name type="scientific">Fusarium oligoseptatum</name>
    <dbReference type="NCBI Taxonomy" id="2604345"/>
    <lineage>
        <taxon>Eukaryota</taxon>
        <taxon>Fungi</taxon>
        <taxon>Dikarya</taxon>
        <taxon>Ascomycota</taxon>
        <taxon>Pezizomycotina</taxon>
        <taxon>Sordariomycetes</taxon>
        <taxon>Hypocreomycetidae</taxon>
        <taxon>Hypocreales</taxon>
        <taxon>Nectriaceae</taxon>
        <taxon>Fusarium</taxon>
        <taxon>Fusarium solani species complex</taxon>
    </lineage>
</organism>
<feature type="chain" id="PRO_5019447601" description="Amidohydrolase 3 domain-containing protein" evidence="1">
    <location>
        <begin position="25"/>
        <end position="675"/>
    </location>
</feature>
<feature type="domain" description="Amidohydrolase 3" evidence="2">
    <location>
        <begin position="83"/>
        <end position="609"/>
    </location>
</feature>
<dbReference type="SUPFAM" id="SSF51556">
    <property type="entry name" value="Metallo-dependent hydrolases"/>
    <property type="match status" value="1"/>
</dbReference>
<dbReference type="Gene3D" id="3.10.310.70">
    <property type="match status" value="1"/>
</dbReference>
<dbReference type="InterPro" id="IPR013108">
    <property type="entry name" value="Amidohydro_3"/>
</dbReference>
<dbReference type="PANTHER" id="PTHR22642:SF2">
    <property type="entry name" value="PROTEIN LONG AFTER FAR-RED 3"/>
    <property type="match status" value="1"/>
</dbReference>
<name>A0A428TS87_9HYPO</name>
<gene>
    <name evidence="3" type="ORF">CEP52_006575</name>
</gene>
<dbReference type="SUPFAM" id="SSF51338">
    <property type="entry name" value="Composite domain of metallo-dependent hydrolases"/>
    <property type="match status" value="1"/>
</dbReference>
<dbReference type="AlphaFoldDB" id="A0A428TS87"/>
<feature type="signal peptide" evidence="1">
    <location>
        <begin position="1"/>
        <end position="24"/>
    </location>
</feature>
<sequence length="675" mass="73869">MTLMSILRCAGALIATGMVSYATAKGPPHRPGRPVADFVFQNGSIYTLDASSTKVSSLAVKDGEIIYVGNDAKVVPLIGNATQVVDLEGRMVMPGFVDPHMHVLQAGQDLLKCNFNYQRLNVEQILEHIQSCLDSDPDSSDDDWLDGVALNYIPLALSGETLTKEDLDTLNTNRPVFVRSSDYHTFVLNSRALTLSNITASTPNPPGGIIEHLPGSQEPSGVLLDGANILIAGPPRPSEEQNADAGRAALQILRENGITTWQDALATNEHWGPWQIIKERGELSSRGYFDYRIQPPSTLEEVDAVVDETVELLASRNDNTTIGPKPTLKWQSIKALLDGIMPYSARTASNMDPYWLPTNGTNGTVEWAPDPNALAGTYWDADILSKTLEGLFLKGIDAQLHTDGDRSVHISLDAAEDYRRAHPDAPPIRLALAHASLTLEEDWPRFAGLGVDAVFSFQWSRLAPMWVPETLLSLGEYRMDNLDAYARIEEAGRPPVYGSDWPVDPLDVWLALKVGVTRRGDPENPNSAASIGEDYRGTFPGRGITRESALRAMTINPARLLRADKQIGSLERGKVADIIVLERNYFEVPEEELGRNRVLLTMVGGEVVYVEESAQMAFAQGITPKFPNDSETAVKMARRSLGGVGGRNLGQEGRAEMARLMKRGECGHGSHVHKH</sequence>
<dbReference type="PANTHER" id="PTHR22642">
    <property type="entry name" value="IMIDAZOLONEPROPIONASE"/>
    <property type="match status" value="1"/>
</dbReference>
<proteinExistence type="predicted"/>
<evidence type="ECO:0000259" key="2">
    <source>
        <dbReference type="Pfam" id="PF07969"/>
    </source>
</evidence>
<evidence type="ECO:0000256" key="1">
    <source>
        <dbReference type="SAM" id="SignalP"/>
    </source>
</evidence>
<evidence type="ECO:0000313" key="4">
    <source>
        <dbReference type="Proteomes" id="UP000287144"/>
    </source>
</evidence>
<dbReference type="InterPro" id="IPR033932">
    <property type="entry name" value="YtcJ-like"/>
</dbReference>
<dbReference type="Proteomes" id="UP000287144">
    <property type="component" value="Unassembled WGS sequence"/>
</dbReference>
<keyword evidence="4" id="KW-1185">Reference proteome</keyword>
<protein>
    <recommendedName>
        <fullName evidence="2">Amidohydrolase 3 domain-containing protein</fullName>
    </recommendedName>
</protein>
<dbReference type="InterPro" id="IPR011059">
    <property type="entry name" value="Metal-dep_hydrolase_composite"/>
</dbReference>
<accession>A0A428TS87</accession>
<dbReference type="InterPro" id="IPR032466">
    <property type="entry name" value="Metal_Hydrolase"/>
</dbReference>
<dbReference type="Pfam" id="PF07969">
    <property type="entry name" value="Amidohydro_3"/>
    <property type="match status" value="1"/>
</dbReference>